<evidence type="ECO:0000256" key="3">
    <source>
        <dbReference type="SAM" id="SignalP"/>
    </source>
</evidence>
<dbReference type="Gene3D" id="2.40.420.20">
    <property type="match status" value="1"/>
</dbReference>
<dbReference type="RefSeq" id="WP_252819727.1">
    <property type="nucleotide sequence ID" value="NZ_JAMXQS010000006.1"/>
</dbReference>
<dbReference type="InterPro" id="IPR058637">
    <property type="entry name" value="YknX-like_C"/>
</dbReference>
<keyword evidence="7" id="KW-1185">Reference proteome</keyword>
<keyword evidence="3" id="KW-0732">Signal</keyword>
<feature type="signal peptide" evidence="3">
    <location>
        <begin position="1"/>
        <end position="25"/>
    </location>
</feature>
<feature type="domain" description="CusB-like beta-barrel" evidence="4">
    <location>
        <begin position="245"/>
        <end position="309"/>
    </location>
</feature>
<dbReference type="PROSITE" id="PS00430">
    <property type="entry name" value="TONB_DEPENDENT_REC_1"/>
    <property type="match status" value="1"/>
</dbReference>
<dbReference type="PANTHER" id="PTHR30469">
    <property type="entry name" value="MULTIDRUG RESISTANCE PROTEIN MDTA"/>
    <property type="match status" value="1"/>
</dbReference>
<dbReference type="SUPFAM" id="SSF111369">
    <property type="entry name" value="HlyD-like secretion proteins"/>
    <property type="match status" value="1"/>
</dbReference>
<feature type="domain" description="YknX-like C-terminal permuted SH3-like" evidence="5">
    <location>
        <begin position="322"/>
        <end position="388"/>
    </location>
</feature>
<dbReference type="PANTHER" id="PTHR30469:SF15">
    <property type="entry name" value="HLYD FAMILY OF SECRETION PROTEINS"/>
    <property type="match status" value="1"/>
</dbReference>
<proteinExistence type="inferred from homology"/>
<feature type="coiled-coil region" evidence="2">
    <location>
        <begin position="102"/>
        <end position="153"/>
    </location>
</feature>
<evidence type="ECO:0000313" key="6">
    <source>
        <dbReference type="EMBL" id="MCO6050793.1"/>
    </source>
</evidence>
<dbReference type="InterPro" id="IPR058792">
    <property type="entry name" value="Beta-barrel_RND_2"/>
</dbReference>
<dbReference type="Pfam" id="PF25954">
    <property type="entry name" value="Beta-barrel_RND_2"/>
    <property type="match status" value="1"/>
</dbReference>
<evidence type="ECO:0000313" key="7">
    <source>
        <dbReference type="Proteomes" id="UP001205906"/>
    </source>
</evidence>
<keyword evidence="2" id="KW-0175">Coiled coil</keyword>
<dbReference type="EMBL" id="JAMXQS010000006">
    <property type="protein sequence ID" value="MCO6050793.1"/>
    <property type="molecule type" value="Genomic_DNA"/>
</dbReference>
<evidence type="ECO:0000259" key="5">
    <source>
        <dbReference type="Pfam" id="PF25989"/>
    </source>
</evidence>
<dbReference type="Pfam" id="PF25989">
    <property type="entry name" value="YknX_C"/>
    <property type="match status" value="1"/>
</dbReference>
<gene>
    <name evidence="6" type="ORF">NGM99_13490</name>
</gene>
<dbReference type="Gene3D" id="2.40.30.170">
    <property type="match status" value="1"/>
</dbReference>
<name>A0ABT1C7I0_9HYPH</name>
<organism evidence="6 7">
    <name type="scientific">Mesorhizobium liriopis</name>
    <dbReference type="NCBI Taxonomy" id="2953882"/>
    <lineage>
        <taxon>Bacteria</taxon>
        <taxon>Pseudomonadati</taxon>
        <taxon>Pseudomonadota</taxon>
        <taxon>Alphaproteobacteria</taxon>
        <taxon>Hyphomicrobiales</taxon>
        <taxon>Phyllobacteriaceae</taxon>
        <taxon>Mesorhizobium</taxon>
    </lineage>
</organism>
<dbReference type="InterPro" id="IPR006143">
    <property type="entry name" value="RND_pump_MFP"/>
</dbReference>
<feature type="chain" id="PRO_5047410848" evidence="3">
    <location>
        <begin position="26"/>
        <end position="402"/>
    </location>
</feature>
<comment type="caution">
    <text evidence="6">The sequence shown here is derived from an EMBL/GenBank/DDBJ whole genome shotgun (WGS) entry which is preliminary data.</text>
</comment>
<evidence type="ECO:0000256" key="2">
    <source>
        <dbReference type="SAM" id="Coils"/>
    </source>
</evidence>
<reference evidence="6 7" key="1">
    <citation type="submission" date="2022-06" db="EMBL/GenBank/DDBJ databases">
        <title>Mesorhizobium sp. strain RP14 Genome sequencing and assembly.</title>
        <authorList>
            <person name="Kim I."/>
        </authorList>
    </citation>
    <scope>NUCLEOTIDE SEQUENCE [LARGE SCALE GENOMIC DNA]</scope>
    <source>
        <strain evidence="7">RP14(2022)</strain>
    </source>
</reference>
<accession>A0ABT1C7I0</accession>
<protein>
    <submittedName>
        <fullName evidence="6">Efflux RND transporter periplasmic adaptor subunit</fullName>
    </submittedName>
</protein>
<dbReference type="NCBIfam" id="TIGR01730">
    <property type="entry name" value="RND_mfp"/>
    <property type="match status" value="1"/>
</dbReference>
<dbReference type="InterPro" id="IPR010916">
    <property type="entry name" value="TonB_box_CS"/>
</dbReference>
<comment type="similarity">
    <text evidence="1">Belongs to the membrane fusion protein (MFP) (TC 8.A.1) family.</text>
</comment>
<dbReference type="Proteomes" id="UP001205906">
    <property type="component" value="Unassembled WGS sequence"/>
</dbReference>
<sequence>MRQTKILLLASLLLGTATLSMPQHALSAEAQPAAAQRQTPPSINVVAARRQELRETITVTGTIVARDTAALGTDVTGLQVVELNADEGDVVKKGDVLAVLDRRSLDTQLKELEANRAQAEAAAAQVGAQITDAEVAVRQAGEALRRARELKNKGVSAQSQLDDALNASDSAKARLIVAQRALSASQAQLAVIDAQRGNIQLQIDKTQVRAPADGLILQRDATLGGVVSVSAGPLFRIAINSEFELAADVSEASLARLTRGLPVAVRLAGLDQPIKGKIRRVSPEVNQQSRLGSIRVTLDEHEKARVGNFARGEIEVDRHEGIAVPVSAVIYQGRDAFLQVVADGKVRTTPVELGIRGATKIEVASGIEEGAEVVARAGTFVADGDAITPVREAEAQAGATVQ</sequence>
<dbReference type="Gene3D" id="1.10.287.470">
    <property type="entry name" value="Helix hairpin bin"/>
    <property type="match status" value="1"/>
</dbReference>
<evidence type="ECO:0000256" key="1">
    <source>
        <dbReference type="ARBA" id="ARBA00009477"/>
    </source>
</evidence>
<dbReference type="Gene3D" id="2.40.50.100">
    <property type="match status" value="1"/>
</dbReference>
<evidence type="ECO:0000259" key="4">
    <source>
        <dbReference type="Pfam" id="PF25954"/>
    </source>
</evidence>